<reference evidence="3" key="1">
    <citation type="submission" date="2018-06" db="EMBL/GenBank/DDBJ databases">
        <title>Aestuariibacter litoralis strain KCTC 52945T.</title>
        <authorList>
            <person name="Li X."/>
            <person name="Salam N."/>
            <person name="Li J.-L."/>
            <person name="Chen Y.-M."/>
            <person name="Yang Z.-W."/>
            <person name="Zhang L.-Y."/>
            <person name="Han M.-X."/>
            <person name="Xiao M."/>
            <person name="Li W.-J."/>
        </authorList>
    </citation>
    <scope>NUCLEOTIDE SEQUENCE [LARGE SCALE GENOMIC DNA]</scope>
    <source>
        <strain evidence="3">KCTC 52945</strain>
    </source>
</reference>
<proteinExistence type="predicted"/>
<protein>
    <recommendedName>
        <fullName evidence="1">DUF6378 domain-containing protein</fullName>
    </recommendedName>
</protein>
<dbReference type="InterPro" id="IPR045958">
    <property type="entry name" value="DUF6378"/>
</dbReference>
<name>A0A2W2AS25_9HYPH</name>
<gene>
    <name evidence="2" type="ORF">DK847_06855</name>
</gene>
<evidence type="ECO:0000313" key="2">
    <source>
        <dbReference type="EMBL" id="PZF78131.1"/>
    </source>
</evidence>
<evidence type="ECO:0000313" key="3">
    <source>
        <dbReference type="Proteomes" id="UP000248795"/>
    </source>
</evidence>
<comment type="caution">
    <text evidence="2">The sequence shown here is derived from an EMBL/GenBank/DDBJ whole genome shotgun (WGS) entry which is preliminary data.</text>
</comment>
<evidence type="ECO:0000259" key="1">
    <source>
        <dbReference type="Pfam" id="PF19905"/>
    </source>
</evidence>
<dbReference type="Proteomes" id="UP000248795">
    <property type="component" value="Unassembled WGS sequence"/>
</dbReference>
<dbReference type="EMBL" id="QKVK01000002">
    <property type="protein sequence ID" value="PZF78131.1"/>
    <property type="molecule type" value="Genomic_DNA"/>
</dbReference>
<organism evidence="2 3">
    <name type="scientific">Aestuariivirga litoralis</name>
    <dbReference type="NCBI Taxonomy" id="2650924"/>
    <lineage>
        <taxon>Bacteria</taxon>
        <taxon>Pseudomonadati</taxon>
        <taxon>Pseudomonadota</taxon>
        <taxon>Alphaproteobacteria</taxon>
        <taxon>Hyphomicrobiales</taxon>
        <taxon>Aestuariivirgaceae</taxon>
        <taxon>Aestuariivirga</taxon>
    </lineage>
</organism>
<dbReference type="Pfam" id="PF19905">
    <property type="entry name" value="DUF6378"/>
    <property type="match status" value="1"/>
</dbReference>
<accession>A0A2W2AS25</accession>
<dbReference type="AlphaFoldDB" id="A0A2W2AS25"/>
<feature type="domain" description="DUF6378" evidence="1">
    <location>
        <begin position="4"/>
        <end position="79"/>
    </location>
</feature>
<sequence>MFLKHVANVVAERSTQYGDAAGNMAAIAARWSSTLGWEITPSQVVLCLLDLKLARLAHDPTHEDSAVDVCGYAALLRELAETTNTEGR</sequence>
<keyword evidence="3" id="KW-1185">Reference proteome</keyword>